<dbReference type="AlphaFoldDB" id="A0A1I0QPL9"/>
<accession>A0A1I0QPL9</accession>
<gene>
    <name evidence="2" type="ORF">SAMN05216290_2552</name>
</gene>
<protein>
    <recommendedName>
        <fullName evidence="4">DUF2911 domain-containing protein</fullName>
    </recommendedName>
</protein>
<keyword evidence="3" id="KW-1185">Reference proteome</keyword>
<reference evidence="3" key="1">
    <citation type="submission" date="2016-10" db="EMBL/GenBank/DDBJ databases">
        <authorList>
            <person name="Varghese N."/>
            <person name="Submissions S."/>
        </authorList>
    </citation>
    <scope>NUCLEOTIDE SEQUENCE [LARGE SCALE GENOMIC DNA]</scope>
    <source>
        <strain evidence="3">CGMCC 1.12402</strain>
    </source>
</reference>
<dbReference type="RefSeq" id="WP_090258952.1">
    <property type="nucleotide sequence ID" value="NZ_FOIR01000002.1"/>
</dbReference>
<evidence type="ECO:0000313" key="2">
    <source>
        <dbReference type="EMBL" id="SEW29391.1"/>
    </source>
</evidence>
<feature type="chain" id="PRO_5011531855" description="DUF2911 domain-containing protein" evidence="1">
    <location>
        <begin position="21"/>
        <end position="188"/>
    </location>
</feature>
<dbReference type="InterPro" id="IPR021314">
    <property type="entry name" value="DUF2911"/>
</dbReference>
<dbReference type="Proteomes" id="UP000199437">
    <property type="component" value="Unassembled WGS sequence"/>
</dbReference>
<organism evidence="2 3">
    <name type="scientific">Roseivirga pacifica</name>
    <dbReference type="NCBI Taxonomy" id="1267423"/>
    <lineage>
        <taxon>Bacteria</taxon>
        <taxon>Pseudomonadati</taxon>
        <taxon>Bacteroidota</taxon>
        <taxon>Cytophagia</taxon>
        <taxon>Cytophagales</taxon>
        <taxon>Roseivirgaceae</taxon>
        <taxon>Roseivirga</taxon>
    </lineage>
</organism>
<feature type="signal peptide" evidence="1">
    <location>
        <begin position="1"/>
        <end position="20"/>
    </location>
</feature>
<dbReference type="EMBL" id="FOIR01000002">
    <property type="protein sequence ID" value="SEW29391.1"/>
    <property type="molecule type" value="Genomic_DNA"/>
</dbReference>
<proteinExistence type="predicted"/>
<dbReference type="GeneID" id="99987246"/>
<evidence type="ECO:0008006" key="4">
    <source>
        <dbReference type="Google" id="ProtNLM"/>
    </source>
</evidence>
<keyword evidence="1" id="KW-0732">Signal</keyword>
<dbReference type="Pfam" id="PF11138">
    <property type="entry name" value="DUF2911"/>
    <property type="match status" value="1"/>
</dbReference>
<dbReference type="OrthoDB" id="195456at2"/>
<dbReference type="STRING" id="1267423.SAMN05216290_2552"/>
<sequence>MKNRLLLTLALLCAVTLTKAQDFPALDASPLDVAYFPDGLPLFELRKKPAAEPKIKLYYSRPQLKGRKMIGDKAAPFGKVWRLGANEAAEITFYEEVTFGSERIQPGTYALFAIPGEKSWTFILSNKTDTWGNYTTDESAFIARATTDNVSKPAEPIEALSIMFKGADNDAVMVVGWENTVVELPIKF</sequence>
<name>A0A1I0QPL9_9BACT</name>
<evidence type="ECO:0000313" key="3">
    <source>
        <dbReference type="Proteomes" id="UP000199437"/>
    </source>
</evidence>
<evidence type="ECO:0000256" key="1">
    <source>
        <dbReference type="SAM" id="SignalP"/>
    </source>
</evidence>